<feature type="domain" description="Transglycosylase SLT" evidence="2">
    <location>
        <begin position="28"/>
        <end position="320"/>
    </location>
</feature>
<gene>
    <name evidence="3" type="ORF">Lwal_3317</name>
</gene>
<dbReference type="EMBL" id="LNZB01000060">
    <property type="protein sequence ID" value="KTD75276.1"/>
    <property type="molecule type" value="Genomic_DNA"/>
</dbReference>
<reference evidence="3 4" key="1">
    <citation type="submission" date="2015-11" db="EMBL/GenBank/DDBJ databases">
        <title>Genomic analysis of 38 Legionella species identifies large and diverse effector repertoires.</title>
        <authorList>
            <person name="Burstein D."/>
            <person name="Amaro F."/>
            <person name="Zusman T."/>
            <person name="Lifshitz Z."/>
            <person name="Cohen O."/>
            <person name="Gilbert J.A."/>
            <person name="Pupko T."/>
            <person name="Shuman H.A."/>
            <person name="Segal G."/>
        </authorList>
    </citation>
    <scope>NUCLEOTIDE SEQUENCE [LARGE SCALE GENOMIC DNA]</scope>
    <source>
        <strain evidence="3 4">ATCC 51914</strain>
    </source>
</reference>
<dbReference type="RefSeq" id="WP_058481884.1">
    <property type="nucleotide sequence ID" value="NZ_CAAAIQ010000014.1"/>
</dbReference>
<dbReference type="InterPro" id="IPR043426">
    <property type="entry name" value="MltB-like"/>
</dbReference>
<dbReference type="PATRIC" id="fig|66969.6.peg.3612"/>
<dbReference type="SUPFAM" id="SSF53955">
    <property type="entry name" value="Lysozyme-like"/>
    <property type="match status" value="1"/>
</dbReference>
<dbReference type="Pfam" id="PF13406">
    <property type="entry name" value="SLT_2"/>
    <property type="match status" value="1"/>
</dbReference>
<evidence type="ECO:0000259" key="2">
    <source>
        <dbReference type="Pfam" id="PF13406"/>
    </source>
</evidence>
<sequence length="338" mass="38707">MRKTIWLGFITLFLFSFDALSNSGLTQRKDVQAFINSMVKNHQFNRNQLINTLEQVQLQPQIIESMERPFEKKTWDVYSTLFLTAQRIEGGLKFWSDNEAALEKAQKRFGVPPEIIVAILGVETLYGERQGDYNVLDALATLAFNYPKRSAFFTKELKEYLLLCREQGVSPVQYKGSYAGAIGMPQFMPSSYRYYAVDFSNKGARDLVNNSHDAIGSIANYFHKHGWKTNQGVAQFAKVSGRKYKSLRTNPRTANYAMSQLSAAGIKPVTASSYNPPRAGLIELVTNKGNEYWLAYPNFFVITRYNSSPQYAMVVYLLSQQLKQHRRDYIEKKHRAYA</sequence>
<evidence type="ECO:0000313" key="3">
    <source>
        <dbReference type="EMBL" id="KTD75276.1"/>
    </source>
</evidence>
<dbReference type="STRING" id="66969.Lwal_3317"/>
<dbReference type="OrthoDB" id="9772911at2"/>
<dbReference type="NCBIfam" id="TIGR02282">
    <property type="entry name" value="MltB"/>
    <property type="match status" value="1"/>
</dbReference>
<name>A0A0W1A1M6_9GAMM</name>
<dbReference type="PANTHER" id="PTHR30163:SF9">
    <property type="entry name" value="MEMBRANE-BOUND LYTIC MUREIN TRANSGLYCOSYLASE B"/>
    <property type="match status" value="1"/>
</dbReference>
<dbReference type="AlphaFoldDB" id="A0A0W1A1M6"/>
<dbReference type="InterPro" id="IPR031304">
    <property type="entry name" value="SLT_2"/>
</dbReference>
<dbReference type="Gene3D" id="1.10.8.350">
    <property type="entry name" value="Bacterial muramidase"/>
    <property type="match status" value="1"/>
</dbReference>
<evidence type="ECO:0000256" key="1">
    <source>
        <dbReference type="PIRSR" id="PIRSR611757-1"/>
    </source>
</evidence>
<dbReference type="CDD" id="cd13399">
    <property type="entry name" value="Slt35-like"/>
    <property type="match status" value="1"/>
</dbReference>
<dbReference type="InterPro" id="IPR023346">
    <property type="entry name" value="Lysozyme-like_dom_sf"/>
</dbReference>
<evidence type="ECO:0000313" key="4">
    <source>
        <dbReference type="Proteomes" id="UP000054729"/>
    </source>
</evidence>
<dbReference type="Gene3D" id="1.10.530.10">
    <property type="match status" value="1"/>
</dbReference>
<dbReference type="PANTHER" id="PTHR30163">
    <property type="entry name" value="MEMBRANE-BOUND LYTIC MUREIN TRANSGLYCOSYLASE B"/>
    <property type="match status" value="1"/>
</dbReference>
<comment type="caution">
    <text evidence="3">The sequence shown here is derived from an EMBL/GenBank/DDBJ whole genome shotgun (WGS) entry which is preliminary data.</text>
</comment>
<accession>A0A0W1A1M6</accession>
<dbReference type="FunFam" id="1.10.8.350:FF:000001">
    <property type="entry name" value="Lytic murein transglycosylase B"/>
    <property type="match status" value="1"/>
</dbReference>
<dbReference type="InterPro" id="IPR011757">
    <property type="entry name" value="Lytic_transglycosylase_MltB"/>
</dbReference>
<feature type="active site" evidence="1">
    <location>
        <position position="123"/>
    </location>
</feature>
<dbReference type="GO" id="GO:0008933">
    <property type="term" value="F:peptidoglycan lytic transglycosylase activity"/>
    <property type="evidence" value="ECO:0007669"/>
    <property type="project" value="TreeGrafter"/>
</dbReference>
<dbReference type="Proteomes" id="UP000054729">
    <property type="component" value="Unassembled WGS sequence"/>
</dbReference>
<proteinExistence type="predicted"/>
<organism evidence="3 4">
    <name type="scientific">Legionella waltersii</name>
    <dbReference type="NCBI Taxonomy" id="66969"/>
    <lineage>
        <taxon>Bacteria</taxon>
        <taxon>Pseudomonadati</taxon>
        <taxon>Pseudomonadota</taxon>
        <taxon>Gammaproteobacteria</taxon>
        <taxon>Legionellales</taxon>
        <taxon>Legionellaceae</taxon>
        <taxon>Legionella</taxon>
    </lineage>
</organism>
<dbReference type="GO" id="GO:0009253">
    <property type="term" value="P:peptidoglycan catabolic process"/>
    <property type="evidence" value="ECO:0007669"/>
    <property type="project" value="TreeGrafter"/>
</dbReference>
<keyword evidence="4" id="KW-1185">Reference proteome</keyword>
<protein>
    <submittedName>
        <fullName evidence="3">Membrane bound lytic murein transglycosylase</fullName>
    </submittedName>
</protein>